<dbReference type="InterPro" id="IPR012677">
    <property type="entry name" value="Nucleotide-bd_a/b_plait_sf"/>
</dbReference>
<sequence length="724" mass="81578">MSMNSDFISRDESPTLAKNKTFRFKKPVINQNDESSTNTRNAAVESTLKVNATHDLEQNMKLSDAEFLTNVSVKELKSRDNLLDYNASTSILLARLAAAAAEESTSLSETSKPGLSAGLISHNSLPSSIAQNLIPFASPDHNSNLSATTSNVNNLILDILTPPTSPNGSTVKLNQTEMSQCNKSRHNLDDDTLRKLAHHFLSPKGERNKEDTLYVAQESTNVFYFQPDSHIDQVSDQSKGGLPRLPLETMRKQSSIFSKSSKFGNSWGGIPSRWLFIANLPKDIDGQGEVNEIFIRFLRTHGFIYAVFYDIRDAIKARRQLRTHLINGKHLNVEFCARPFSKNSSQSDNSKPSKWDNEGILMLEILDKRLNESTIKTELDFHGDVRSMTPLDSTNLQKFLVEYYDTRDAFGAKEILNGKIIRNATVKVDYYNYDPLSWQMAINVFQQKKEQAEYIQKTLENLYLSSPAIGHSPYTQLGNSMFSQRRFQPHGSAFESSHGSNSFHSGSAYGSFMSGTKNLFETAQDVAVRKKGGQKLKQTGPNNSTVIISGDREIPLKNKVDFKNIANGKDSRTTFMIRNIPNKYTQHMLVDTLDETHKGQYDFLYLRMDFKNRCNVGYAFINFIDANAVLSFADARVGRRWSCFNSEKVCELAYANIQGKEALVEKFRNSSVMDELPEYRPKIFYSSGVLRGQEQTFPGPNDPQKKKRSLAARESAIRSPYSTV</sequence>
<evidence type="ECO:0000313" key="4">
    <source>
        <dbReference type="EMBL" id="CAG8519539.1"/>
    </source>
</evidence>
<evidence type="ECO:0000259" key="3">
    <source>
        <dbReference type="Pfam" id="PF04059"/>
    </source>
</evidence>
<comment type="caution">
    <text evidence="4">The sequence shown here is derived from an EMBL/GenBank/DDBJ whole genome shotgun (WGS) entry which is preliminary data.</text>
</comment>
<organism evidence="4 5">
    <name type="scientific">Ambispora gerdemannii</name>
    <dbReference type="NCBI Taxonomy" id="144530"/>
    <lineage>
        <taxon>Eukaryota</taxon>
        <taxon>Fungi</taxon>
        <taxon>Fungi incertae sedis</taxon>
        <taxon>Mucoromycota</taxon>
        <taxon>Glomeromycotina</taxon>
        <taxon>Glomeromycetes</taxon>
        <taxon>Archaeosporales</taxon>
        <taxon>Ambisporaceae</taxon>
        <taxon>Ambispora</taxon>
    </lineage>
</organism>
<dbReference type="Proteomes" id="UP000789831">
    <property type="component" value="Unassembled WGS sequence"/>
</dbReference>
<dbReference type="SUPFAM" id="SSF54928">
    <property type="entry name" value="RNA-binding domain, RBD"/>
    <property type="match status" value="2"/>
</dbReference>
<dbReference type="EMBL" id="CAJVPL010000664">
    <property type="protein sequence ID" value="CAG8519539.1"/>
    <property type="molecule type" value="Genomic_DNA"/>
</dbReference>
<keyword evidence="5" id="KW-1185">Reference proteome</keyword>
<dbReference type="InterPro" id="IPR007201">
    <property type="entry name" value="Mei2-like_Rrm_C"/>
</dbReference>
<protein>
    <submittedName>
        <fullName evidence="4">12744_t:CDS:1</fullName>
    </submittedName>
</protein>
<dbReference type="PANTHER" id="PTHR23189">
    <property type="entry name" value="RNA RECOGNITION MOTIF-CONTAINING"/>
    <property type="match status" value="1"/>
</dbReference>
<evidence type="ECO:0000256" key="2">
    <source>
        <dbReference type="SAM" id="MobiDB-lite"/>
    </source>
</evidence>
<dbReference type="Pfam" id="PF04059">
    <property type="entry name" value="RRM_2"/>
    <property type="match status" value="1"/>
</dbReference>
<name>A0A9N9F9Y5_9GLOM</name>
<dbReference type="InterPro" id="IPR034862">
    <property type="entry name" value="Fungal_Mei2-like_RRM3"/>
</dbReference>
<dbReference type="InterPro" id="IPR035979">
    <property type="entry name" value="RBD_domain_sf"/>
</dbReference>
<feature type="domain" description="Mei2-like C-terminal RNA recognition motif" evidence="3">
    <location>
        <begin position="572"/>
        <end position="668"/>
    </location>
</feature>
<dbReference type="CDD" id="cd12532">
    <property type="entry name" value="RRM3_MEI2_fungi"/>
    <property type="match status" value="1"/>
</dbReference>
<accession>A0A9N9F9Y5</accession>
<feature type="region of interest" description="Disordered" evidence="2">
    <location>
        <begin position="692"/>
        <end position="724"/>
    </location>
</feature>
<dbReference type="OrthoDB" id="417481at2759"/>
<evidence type="ECO:0000256" key="1">
    <source>
        <dbReference type="ARBA" id="ARBA00022884"/>
    </source>
</evidence>
<dbReference type="GO" id="GO:0003723">
    <property type="term" value="F:RNA binding"/>
    <property type="evidence" value="ECO:0007669"/>
    <property type="project" value="UniProtKB-KW"/>
</dbReference>
<evidence type="ECO:0000313" key="5">
    <source>
        <dbReference type="Proteomes" id="UP000789831"/>
    </source>
</evidence>
<proteinExistence type="predicted"/>
<gene>
    <name evidence="4" type="ORF">AGERDE_LOCUS5162</name>
</gene>
<dbReference type="Gene3D" id="3.30.70.330">
    <property type="match status" value="1"/>
</dbReference>
<keyword evidence="1" id="KW-0694">RNA-binding</keyword>
<dbReference type="AlphaFoldDB" id="A0A9N9F9Y5"/>
<reference evidence="4" key="1">
    <citation type="submission" date="2021-06" db="EMBL/GenBank/DDBJ databases">
        <authorList>
            <person name="Kallberg Y."/>
            <person name="Tangrot J."/>
            <person name="Rosling A."/>
        </authorList>
    </citation>
    <scope>NUCLEOTIDE SEQUENCE</scope>
    <source>
        <strain evidence="4">MT106</strain>
    </source>
</reference>